<reference evidence="2" key="1">
    <citation type="submission" date="2024-07" db="EMBL/GenBank/DDBJ databases">
        <title>Pseudomonas strain that inhibits Aeromonas fish pathogens.</title>
        <authorList>
            <person name="Wildschutte H."/>
        </authorList>
    </citation>
    <scope>NUCLEOTIDE SEQUENCE [LARGE SCALE GENOMIC DNA]</scope>
    <source>
        <strain evidence="2">n60</strain>
    </source>
</reference>
<dbReference type="Proteomes" id="UP001560293">
    <property type="component" value="Unassembled WGS sequence"/>
</dbReference>
<keyword evidence="2" id="KW-1185">Reference proteome</keyword>
<evidence type="ECO:0000313" key="2">
    <source>
        <dbReference type="Proteomes" id="UP001560293"/>
    </source>
</evidence>
<evidence type="ECO:0000313" key="1">
    <source>
        <dbReference type="EMBL" id="MEX6465695.1"/>
    </source>
</evidence>
<dbReference type="Gene3D" id="1.10.260.40">
    <property type="entry name" value="lambda repressor-like DNA-binding domains"/>
    <property type="match status" value="1"/>
</dbReference>
<organism evidence="1 2">
    <name type="scientific">Dietzia cinnamea</name>
    <dbReference type="NCBI Taxonomy" id="321318"/>
    <lineage>
        <taxon>Bacteria</taxon>
        <taxon>Bacillati</taxon>
        <taxon>Actinomycetota</taxon>
        <taxon>Actinomycetes</taxon>
        <taxon>Mycobacteriales</taxon>
        <taxon>Dietziaceae</taxon>
        <taxon>Dietzia</taxon>
    </lineage>
</organism>
<evidence type="ECO:0008006" key="3">
    <source>
        <dbReference type="Google" id="ProtNLM"/>
    </source>
</evidence>
<name>A0ABV3YL55_9ACTN</name>
<gene>
    <name evidence="1" type="ORF">AB6N35_15350</name>
</gene>
<dbReference type="InterPro" id="IPR010982">
    <property type="entry name" value="Lambda_DNA-bd_dom_sf"/>
</dbReference>
<proteinExistence type="predicted"/>
<comment type="caution">
    <text evidence="1">The sequence shown here is derived from an EMBL/GenBank/DDBJ whole genome shotgun (WGS) entry which is preliminary data.</text>
</comment>
<protein>
    <recommendedName>
        <fullName evidence="3">XRE family transcriptional regulator</fullName>
    </recommendedName>
</protein>
<dbReference type="RefSeq" id="WP_063935231.1">
    <property type="nucleotide sequence ID" value="NZ_JALXRZ010000064.1"/>
</dbReference>
<dbReference type="EMBL" id="JBFTEZ010000002">
    <property type="protein sequence ID" value="MEX6465695.1"/>
    <property type="molecule type" value="Genomic_DNA"/>
</dbReference>
<accession>A0ABV3YL55</accession>
<sequence>MPRSELFMDPSLARAARVLCTVSTKVVALRAGLDQEKLKRYERGAADLDDAEVQALTDALTYFGARFIPENDRGGVGVRRKFRRTKVEMIDTWEAEGGPVGEDDF</sequence>